<dbReference type="InterPro" id="IPR044892">
    <property type="entry name" value="Ribosomal_L3_dom_3_arc_sf"/>
</dbReference>
<evidence type="ECO:0000256" key="2">
    <source>
        <dbReference type="ARBA" id="ARBA00022980"/>
    </source>
</evidence>
<dbReference type="InterPro" id="IPR009000">
    <property type="entry name" value="Transl_B-barrel_sf"/>
</dbReference>
<dbReference type="PANTHER" id="PTHR11363:SF5">
    <property type="entry name" value="LARGE RIBOSOMAL SUBUNIT PROTEIN UL3"/>
    <property type="match status" value="1"/>
</dbReference>
<organism evidence="5 6">
    <name type="scientific">Gymnopus androsaceus JB14</name>
    <dbReference type="NCBI Taxonomy" id="1447944"/>
    <lineage>
        <taxon>Eukaryota</taxon>
        <taxon>Fungi</taxon>
        <taxon>Dikarya</taxon>
        <taxon>Basidiomycota</taxon>
        <taxon>Agaricomycotina</taxon>
        <taxon>Agaricomycetes</taxon>
        <taxon>Agaricomycetidae</taxon>
        <taxon>Agaricales</taxon>
        <taxon>Marasmiineae</taxon>
        <taxon>Omphalotaceae</taxon>
        <taxon>Gymnopus</taxon>
    </lineage>
</organism>
<evidence type="ECO:0000313" key="6">
    <source>
        <dbReference type="Proteomes" id="UP000799118"/>
    </source>
</evidence>
<dbReference type="GO" id="GO:0006412">
    <property type="term" value="P:translation"/>
    <property type="evidence" value="ECO:0007669"/>
    <property type="project" value="InterPro"/>
</dbReference>
<evidence type="ECO:0000256" key="4">
    <source>
        <dbReference type="SAM" id="MobiDB-lite"/>
    </source>
</evidence>
<evidence type="ECO:0000313" key="5">
    <source>
        <dbReference type="EMBL" id="KAE9391930.1"/>
    </source>
</evidence>
<reference evidence="5" key="1">
    <citation type="journal article" date="2019" name="Environ. Microbiol.">
        <title>Fungal ecological strategies reflected in gene transcription - a case study of two litter decomposers.</title>
        <authorList>
            <person name="Barbi F."/>
            <person name="Kohler A."/>
            <person name="Barry K."/>
            <person name="Baskaran P."/>
            <person name="Daum C."/>
            <person name="Fauchery L."/>
            <person name="Ihrmark K."/>
            <person name="Kuo A."/>
            <person name="LaButti K."/>
            <person name="Lipzen A."/>
            <person name="Morin E."/>
            <person name="Grigoriev I.V."/>
            <person name="Henrissat B."/>
            <person name="Lindahl B."/>
            <person name="Martin F."/>
        </authorList>
    </citation>
    <scope>NUCLEOTIDE SEQUENCE</scope>
    <source>
        <strain evidence="5">JB14</strain>
    </source>
</reference>
<dbReference type="Gene3D" id="3.90.640.10">
    <property type="entry name" value="Actin, Chain A, domain 4"/>
    <property type="match status" value="1"/>
</dbReference>
<dbReference type="InterPro" id="IPR000597">
    <property type="entry name" value="Ribosomal_uL3"/>
</dbReference>
<dbReference type="OrthoDB" id="1611972at2759"/>
<dbReference type="Pfam" id="PF00297">
    <property type="entry name" value="Ribosomal_L3"/>
    <property type="match status" value="1"/>
</dbReference>
<name>A0A6A4H2M2_9AGAR</name>
<feature type="compositionally biased region" description="Polar residues" evidence="4">
    <location>
        <begin position="380"/>
        <end position="396"/>
    </location>
</feature>
<evidence type="ECO:0000256" key="1">
    <source>
        <dbReference type="ARBA" id="ARBA00006540"/>
    </source>
</evidence>
<sequence length="408" mass="45703">MQERERIQQQHIGTGNPCRVPSATASASGRLGGEKGRCLRQEIDSSFHSTDTADQQPAFKAVGQKGLLDRLNDEVKGTFATTASSPGTFNPPSISPSKPSFPLRIQSYYWYCTRCCHTIPIYEDFVLPHAVLQFDLAGHDSTKFLVKNVMERGYPSTVTTEREIIRSIKEMLCYVALDFEQELWTAALNKSYKLPDVCNCFLSQLFPNLTLYLQMHRCEIVEAITVIEKLPMMVVGAVGYVKTSHGLRTLTTRLKKKAFTHYAKKHMENDTIVHVLAHTQIRKTGLSQKKVHLMEMQVNGGLITDRVEFAHGLFDMPVEVSSVFEQDECVDVIAVTKGHGFKGVTHCWGTKKLQRKMHKGLRKVACIGASFEGHVLGSLSATSSPQHEVPGFTTSDLGRDKNDEEKRR</sequence>
<dbReference type="SUPFAM" id="SSF50447">
    <property type="entry name" value="Translation proteins"/>
    <property type="match status" value="1"/>
</dbReference>
<dbReference type="SUPFAM" id="SSF53067">
    <property type="entry name" value="Actin-like ATPase domain"/>
    <property type="match status" value="1"/>
</dbReference>
<dbReference type="GO" id="GO:0022625">
    <property type="term" value="C:cytosolic large ribosomal subunit"/>
    <property type="evidence" value="ECO:0007669"/>
    <property type="project" value="TreeGrafter"/>
</dbReference>
<dbReference type="InterPro" id="IPR043129">
    <property type="entry name" value="ATPase_NBD"/>
</dbReference>
<feature type="region of interest" description="Disordered" evidence="4">
    <location>
        <begin position="380"/>
        <end position="408"/>
    </location>
</feature>
<dbReference type="GO" id="GO:0003735">
    <property type="term" value="F:structural constituent of ribosome"/>
    <property type="evidence" value="ECO:0007669"/>
    <property type="project" value="InterPro"/>
</dbReference>
<dbReference type="AlphaFoldDB" id="A0A6A4H2M2"/>
<dbReference type="PANTHER" id="PTHR11363">
    <property type="entry name" value="60S RIBOSOMAL PROTEIN L3-RELATED"/>
    <property type="match status" value="1"/>
</dbReference>
<keyword evidence="6" id="KW-1185">Reference proteome</keyword>
<feature type="compositionally biased region" description="Basic and acidic residues" evidence="4">
    <location>
        <begin position="397"/>
        <end position="408"/>
    </location>
</feature>
<proteinExistence type="inferred from homology"/>
<dbReference type="GO" id="GO:0003723">
    <property type="term" value="F:RNA binding"/>
    <property type="evidence" value="ECO:0007669"/>
    <property type="project" value="TreeGrafter"/>
</dbReference>
<protein>
    <submittedName>
        <fullName evidence="5">Uncharacterized protein</fullName>
    </submittedName>
</protein>
<dbReference type="InterPro" id="IPR045077">
    <property type="entry name" value="L3_arc_euk"/>
</dbReference>
<comment type="similarity">
    <text evidence="1">Belongs to the universal ribosomal protein uL3 family.</text>
</comment>
<evidence type="ECO:0000256" key="3">
    <source>
        <dbReference type="ARBA" id="ARBA00023274"/>
    </source>
</evidence>
<dbReference type="Proteomes" id="UP000799118">
    <property type="component" value="Unassembled WGS sequence"/>
</dbReference>
<dbReference type="EMBL" id="ML769609">
    <property type="protein sequence ID" value="KAE9391930.1"/>
    <property type="molecule type" value="Genomic_DNA"/>
</dbReference>
<gene>
    <name evidence="5" type="ORF">BT96DRAFT_1023830</name>
</gene>
<accession>A0A6A4H2M2</accession>
<keyword evidence="2" id="KW-0689">Ribosomal protein</keyword>
<keyword evidence="3" id="KW-0687">Ribonucleoprotein</keyword>
<dbReference type="Gene3D" id="4.10.960.10">
    <property type="entry name" value="Ribosomal protein L3, domain 3"/>
    <property type="match status" value="1"/>
</dbReference>
<feature type="region of interest" description="Disordered" evidence="4">
    <location>
        <begin position="1"/>
        <end position="33"/>
    </location>
</feature>
<dbReference type="Gene3D" id="3.30.1430.10">
    <property type="match status" value="1"/>
</dbReference>